<evidence type="ECO:0000313" key="2">
    <source>
        <dbReference type="EMBL" id="QMW03095.1"/>
    </source>
</evidence>
<evidence type="ECO:0000256" key="1">
    <source>
        <dbReference type="SAM" id="Phobius"/>
    </source>
</evidence>
<protein>
    <submittedName>
        <fullName evidence="2">DUF3464 family protein</fullName>
    </submittedName>
</protein>
<feature type="transmembrane region" description="Helical" evidence="1">
    <location>
        <begin position="183"/>
        <end position="203"/>
    </location>
</feature>
<feature type="transmembrane region" description="Helical" evidence="1">
    <location>
        <begin position="363"/>
        <end position="381"/>
    </location>
</feature>
<organism evidence="2 3">
    <name type="scientific">Spirosoma foliorum</name>
    <dbReference type="NCBI Taxonomy" id="2710596"/>
    <lineage>
        <taxon>Bacteria</taxon>
        <taxon>Pseudomonadati</taxon>
        <taxon>Bacteroidota</taxon>
        <taxon>Cytophagia</taxon>
        <taxon>Cytophagales</taxon>
        <taxon>Cytophagaceae</taxon>
        <taxon>Spirosoma</taxon>
    </lineage>
</organism>
<feature type="transmembrane region" description="Helical" evidence="1">
    <location>
        <begin position="336"/>
        <end position="357"/>
    </location>
</feature>
<sequence length="435" mass="48276">MKNKSLSFAMLMVGLSLGTAWAIRGQFGHEYGAAWAGAIGSLSVLLVAKRTDWYAKVFAVTLAGAIGWGLGGLASYGIVVGYGRDTEFINVFYGLTMLFVIGGLYGFLGGGLFGLALTDSANKPVTWSQVIVEMVVGAVVFYFFIIEEFDWRMTPPRSETWAACFGGAVALTWYLVRQRSYSALRVAVFAGLGGGFGFAFGNFLQVLGHLTEIKFNFWNVMEYSLGFFGGLGMAYGTLTSEWEPNEPTQPKIQVWFPLLMVMLVIPYVVWQQSFDLERLQGIFSKIEVAPESPILWGVQLVSIGMVLSMTVWCWFHFYQNRSSPVSYSQNDVFALFLGHWGLYILFSLLITGAFMSGYRIEQYLYIANWLVVAFLIGKTQSIFTPKPLAPKKWAINFGGLLAFFALLTFLLIHSHGELKGSQKRFGVPSPTESSQ</sequence>
<accession>A0A7G5GW53</accession>
<feature type="transmembrane region" description="Helical" evidence="1">
    <location>
        <begin position="127"/>
        <end position="146"/>
    </location>
</feature>
<dbReference type="EMBL" id="CP059732">
    <property type="protein sequence ID" value="QMW03095.1"/>
    <property type="molecule type" value="Genomic_DNA"/>
</dbReference>
<feature type="transmembrane region" description="Helical" evidence="1">
    <location>
        <begin position="158"/>
        <end position="176"/>
    </location>
</feature>
<keyword evidence="1" id="KW-1133">Transmembrane helix</keyword>
<feature type="transmembrane region" description="Helical" evidence="1">
    <location>
        <begin position="223"/>
        <end position="242"/>
    </location>
</feature>
<feature type="transmembrane region" description="Helical" evidence="1">
    <location>
        <begin position="32"/>
        <end position="48"/>
    </location>
</feature>
<feature type="transmembrane region" description="Helical" evidence="1">
    <location>
        <begin position="254"/>
        <end position="274"/>
    </location>
</feature>
<dbReference type="KEGG" id="sfol:H3H32_35335"/>
<dbReference type="RefSeq" id="WP_182460383.1">
    <property type="nucleotide sequence ID" value="NZ_CP059732.1"/>
</dbReference>
<evidence type="ECO:0000313" key="3">
    <source>
        <dbReference type="Proteomes" id="UP000515369"/>
    </source>
</evidence>
<feature type="transmembrane region" description="Helical" evidence="1">
    <location>
        <begin position="91"/>
        <end position="115"/>
    </location>
</feature>
<reference evidence="2 3" key="1">
    <citation type="submission" date="2020-07" db="EMBL/GenBank/DDBJ databases">
        <title>Spirosoma foliorum sp. nov., isolated from the leaves on the Nejang mountain Korea, Republic of.</title>
        <authorList>
            <person name="Ho H."/>
            <person name="Lee Y.-J."/>
            <person name="Nurcahyanto D.-A."/>
            <person name="Kim S.-G."/>
        </authorList>
    </citation>
    <scope>NUCLEOTIDE SEQUENCE [LARGE SCALE GENOMIC DNA]</scope>
    <source>
        <strain evidence="2 3">PL0136</strain>
    </source>
</reference>
<keyword evidence="1" id="KW-0472">Membrane</keyword>
<dbReference type="InterPro" id="IPR021855">
    <property type="entry name" value="PAM68-like"/>
</dbReference>
<keyword evidence="1" id="KW-0812">Transmembrane</keyword>
<feature type="transmembrane region" description="Helical" evidence="1">
    <location>
        <begin position="57"/>
        <end position="79"/>
    </location>
</feature>
<keyword evidence="3" id="KW-1185">Reference proteome</keyword>
<gene>
    <name evidence="2" type="ORF">H3H32_35335</name>
</gene>
<dbReference type="AlphaFoldDB" id="A0A7G5GW53"/>
<proteinExistence type="predicted"/>
<dbReference type="Pfam" id="PF11947">
    <property type="entry name" value="DUF3464"/>
    <property type="match status" value="1"/>
</dbReference>
<feature type="transmembrane region" description="Helical" evidence="1">
    <location>
        <begin position="294"/>
        <end position="315"/>
    </location>
</feature>
<name>A0A7G5GW53_9BACT</name>
<dbReference type="Proteomes" id="UP000515369">
    <property type="component" value="Chromosome"/>
</dbReference>
<feature type="transmembrane region" description="Helical" evidence="1">
    <location>
        <begin position="393"/>
        <end position="412"/>
    </location>
</feature>